<dbReference type="InterPro" id="IPR036259">
    <property type="entry name" value="MFS_trans_sf"/>
</dbReference>
<evidence type="ECO:0000256" key="1">
    <source>
        <dbReference type="ARBA" id="ARBA00004141"/>
    </source>
</evidence>
<keyword evidence="6" id="KW-0769">Symport</keyword>
<comment type="similarity">
    <text evidence="9">Belongs to the major facilitator superfamily. Phosphate:H(+) symporter (TC 2.A.1.9) family.</text>
</comment>
<comment type="similarity">
    <text evidence="2">Belongs to the major facilitator superfamily. Sugar transporter (TC 2.A.1.1) family.</text>
</comment>
<dbReference type="InterPro" id="IPR003663">
    <property type="entry name" value="Sugar/inositol_transpt"/>
</dbReference>
<feature type="transmembrane region" description="Helical" evidence="10">
    <location>
        <begin position="264"/>
        <end position="284"/>
    </location>
</feature>
<keyword evidence="4" id="KW-0762">Sugar transport</keyword>
<feature type="transmembrane region" description="Helical" evidence="10">
    <location>
        <begin position="37"/>
        <end position="56"/>
    </location>
</feature>
<reference evidence="11 12" key="1">
    <citation type="submission" date="2024-11" db="EMBL/GenBank/DDBJ databases">
        <title>A near-complete genome assembly of Cinchona calisaya.</title>
        <authorList>
            <person name="Lian D.C."/>
            <person name="Zhao X.W."/>
            <person name="Wei L."/>
        </authorList>
    </citation>
    <scope>NUCLEOTIDE SEQUENCE [LARGE SCALE GENOMIC DNA]</scope>
    <source>
        <tissue evidence="11">Nenye</tissue>
    </source>
</reference>
<dbReference type="PANTHER" id="PTHR23500:SF567">
    <property type="entry name" value="SUGAR TRANSPORT PROTEIN 12-LIKE"/>
    <property type="match status" value="1"/>
</dbReference>
<dbReference type="GO" id="GO:0016020">
    <property type="term" value="C:membrane"/>
    <property type="evidence" value="ECO:0007669"/>
    <property type="project" value="UniProtKB-SubCell"/>
</dbReference>
<evidence type="ECO:0000256" key="8">
    <source>
        <dbReference type="ARBA" id="ARBA00023136"/>
    </source>
</evidence>
<feature type="transmembrane region" description="Helical" evidence="10">
    <location>
        <begin position="68"/>
        <end position="88"/>
    </location>
</feature>
<evidence type="ECO:0000313" key="11">
    <source>
        <dbReference type="EMBL" id="KAL3527048.1"/>
    </source>
</evidence>
<evidence type="ECO:0000256" key="5">
    <source>
        <dbReference type="ARBA" id="ARBA00022692"/>
    </source>
</evidence>
<dbReference type="PRINTS" id="PR00171">
    <property type="entry name" value="SUGRTRNSPORT"/>
</dbReference>
<accession>A0ABD3A785</accession>
<evidence type="ECO:0000256" key="3">
    <source>
        <dbReference type="ARBA" id="ARBA00022448"/>
    </source>
</evidence>
<protein>
    <recommendedName>
        <fullName evidence="13">Major facilitator superfamily (MFS) profile domain-containing protein</fullName>
    </recommendedName>
</protein>
<keyword evidence="5 10" id="KW-0812">Transmembrane</keyword>
<feature type="transmembrane region" description="Helical" evidence="10">
    <location>
        <begin position="94"/>
        <end position="116"/>
    </location>
</feature>
<evidence type="ECO:0000256" key="9">
    <source>
        <dbReference type="ARBA" id="ARBA00044504"/>
    </source>
</evidence>
<evidence type="ECO:0008006" key="13">
    <source>
        <dbReference type="Google" id="ProtNLM"/>
    </source>
</evidence>
<evidence type="ECO:0000256" key="6">
    <source>
        <dbReference type="ARBA" id="ARBA00022847"/>
    </source>
</evidence>
<evidence type="ECO:0000256" key="10">
    <source>
        <dbReference type="SAM" id="Phobius"/>
    </source>
</evidence>
<dbReference type="AlphaFoldDB" id="A0ABD3A785"/>
<dbReference type="PANTHER" id="PTHR23500">
    <property type="entry name" value="SOLUTE CARRIER FAMILY 2, FACILITATED GLUCOSE TRANSPORTER"/>
    <property type="match status" value="1"/>
</dbReference>
<dbReference type="Gene3D" id="1.20.1250.20">
    <property type="entry name" value="MFS general substrate transporter like domains"/>
    <property type="match status" value="1"/>
</dbReference>
<feature type="transmembrane region" description="Helical" evidence="10">
    <location>
        <begin position="236"/>
        <end position="258"/>
    </location>
</feature>
<evidence type="ECO:0000313" key="12">
    <source>
        <dbReference type="Proteomes" id="UP001630127"/>
    </source>
</evidence>
<dbReference type="EMBL" id="JBJUIK010000005">
    <property type="protein sequence ID" value="KAL3527048.1"/>
    <property type="molecule type" value="Genomic_DNA"/>
</dbReference>
<comment type="caution">
    <text evidence="11">The sequence shown here is derived from an EMBL/GenBank/DDBJ whole genome shotgun (WGS) entry which is preliminary data.</text>
</comment>
<sequence length="385" mass="42959">MELRPIVDSLQPFFPSVYRKEKFDHSTHLSCNFQSRVLRLFSSFFYIAAIFAFLLASPFTKRYGRANTIFAGGIFGLIGAALGMATNLHMSMMIWGRVLLGIGVGFISQSVPLYLLEMVPYYNHDQCNMLYYYYHISCGICASYFSAGGREGSILGCQAIAPAVCTIVYCCRLSDTPSSLVNRGKMDEAKTELRLIHGVKNVDIQFWDILFATKASKKVLDSEWSKLLRKQYRPQLVMSILIPCFQQFTGISAMWFCAPMLFEALGFGSLTSLMLGLSISILNVRAGIFTMNRNRIDNWGRRQLFIAGGIVIFVFQIAVACLIGKQFGIAESGNSGEVVTNFSQGYAISFVLCICILVVAFALSWGPLEWLILTEIFPLEIRSAA</sequence>
<gene>
    <name evidence="11" type="ORF">ACH5RR_011704</name>
</gene>
<evidence type="ECO:0000256" key="7">
    <source>
        <dbReference type="ARBA" id="ARBA00022989"/>
    </source>
</evidence>
<organism evidence="11 12">
    <name type="scientific">Cinchona calisaya</name>
    <dbReference type="NCBI Taxonomy" id="153742"/>
    <lineage>
        <taxon>Eukaryota</taxon>
        <taxon>Viridiplantae</taxon>
        <taxon>Streptophyta</taxon>
        <taxon>Embryophyta</taxon>
        <taxon>Tracheophyta</taxon>
        <taxon>Spermatophyta</taxon>
        <taxon>Magnoliopsida</taxon>
        <taxon>eudicotyledons</taxon>
        <taxon>Gunneridae</taxon>
        <taxon>Pentapetalae</taxon>
        <taxon>asterids</taxon>
        <taxon>lamiids</taxon>
        <taxon>Gentianales</taxon>
        <taxon>Rubiaceae</taxon>
        <taxon>Cinchonoideae</taxon>
        <taxon>Cinchoneae</taxon>
        <taxon>Cinchona</taxon>
    </lineage>
</organism>
<evidence type="ECO:0000256" key="2">
    <source>
        <dbReference type="ARBA" id="ARBA00010992"/>
    </source>
</evidence>
<dbReference type="InterPro" id="IPR005828">
    <property type="entry name" value="MFS_sugar_transport-like"/>
</dbReference>
<dbReference type="GO" id="GO:0015293">
    <property type="term" value="F:symporter activity"/>
    <property type="evidence" value="ECO:0007669"/>
    <property type="project" value="UniProtKB-KW"/>
</dbReference>
<dbReference type="SUPFAM" id="SSF103473">
    <property type="entry name" value="MFS general substrate transporter"/>
    <property type="match status" value="1"/>
</dbReference>
<feature type="transmembrane region" description="Helical" evidence="10">
    <location>
        <begin position="304"/>
        <end position="325"/>
    </location>
</feature>
<dbReference type="Proteomes" id="UP001630127">
    <property type="component" value="Unassembled WGS sequence"/>
</dbReference>
<proteinExistence type="inferred from homology"/>
<evidence type="ECO:0000256" key="4">
    <source>
        <dbReference type="ARBA" id="ARBA00022597"/>
    </source>
</evidence>
<comment type="subcellular location">
    <subcellularLocation>
        <location evidence="1">Membrane</location>
        <topology evidence="1">Multi-pass membrane protein</topology>
    </subcellularLocation>
</comment>
<dbReference type="InterPro" id="IPR045262">
    <property type="entry name" value="STP/PLT_plant"/>
</dbReference>
<keyword evidence="12" id="KW-1185">Reference proteome</keyword>
<feature type="transmembrane region" description="Helical" evidence="10">
    <location>
        <begin position="345"/>
        <end position="365"/>
    </location>
</feature>
<keyword evidence="7 10" id="KW-1133">Transmembrane helix</keyword>
<name>A0ABD3A785_9GENT</name>
<dbReference type="Pfam" id="PF00083">
    <property type="entry name" value="Sugar_tr"/>
    <property type="match status" value="1"/>
</dbReference>
<keyword evidence="3" id="KW-0813">Transport</keyword>
<keyword evidence="8 10" id="KW-0472">Membrane</keyword>